<feature type="non-terminal residue" evidence="3">
    <location>
        <position position="245"/>
    </location>
</feature>
<gene>
    <name evidence="3" type="ORF">CD122_11685</name>
</gene>
<feature type="transmembrane region" description="Helical" evidence="2">
    <location>
        <begin position="211"/>
        <end position="237"/>
    </location>
</feature>
<comment type="caution">
    <text evidence="3">The sequence shown here is derived from an EMBL/GenBank/DDBJ whole genome shotgun (WGS) entry which is preliminary data.</text>
</comment>
<keyword evidence="4" id="KW-1185">Reference proteome</keyword>
<evidence type="ECO:0000256" key="1">
    <source>
        <dbReference type="SAM" id="Coils"/>
    </source>
</evidence>
<sequence>MRNVSEILKSLNLSPTYETVIFIIIFIVSIIIKGFDIYTKNKSGDNMNFKNSRKLSTVLGISLNTIILTVIATVIDYTFTKAVVRGDIERNSFLFTHLAILIIAIVLLLILMFMRSYTKSKVYANLAYVFKHNYNLQKKIAIKEKEQFYAINEAHKNYQINRAIQRGKSKKEVIKKIKAKYSDAKEQEELEKKNIRELRKSKIKYFLITKIYLTFFFLLYLFSILLNASFILIIIYFEDKYLIYT</sequence>
<evidence type="ECO:0000313" key="3">
    <source>
        <dbReference type="EMBL" id="PNZ24101.1"/>
    </source>
</evidence>
<feature type="coiled-coil region" evidence="1">
    <location>
        <begin position="174"/>
        <end position="201"/>
    </location>
</feature>
<accession>A0A2K3YEV6</accession>
<keyword evidence="2" id="KW-0812">Transmembrane</keyword>
<reference evidence="3 4" key="1">
    <citation type="submission" date="2017-08" db="EMBL/GenBank/DDBJ databases">
        <title>Draft genome sequences of 64 type strains of genus Staph aureus.</title>
        <authorList>
            <person name="Cole K."/>
            <person name="Golubchik T."/>
            <person name="Russell J."/>
            <person name="Foster D."/>
            <person name="Llewelyn M."/>
            <person name="Wilson D."/>
            <person name="Crook D."/>
            <person name="Paul J."/>
        </authorList>
    </citation>
    <scope>NUCLEOTIDE SEQUENCE [LARGE SCALE GENOMIC DNA]</scope>
    <source>
        <strain evidence="3 4">DSM 21968</strain>
    </source>
</reference>
<name>A0A2K3YEV6_9STAP</name>
<evidence type="ECO:0000256" key="2">
    <source>
        <dbReference type="SAM" id="Phobius"/>
    </source>
</evidence>
<feature type="transmembrane region" description="Helical" evidence="2">
    <location>
        <begin position="92"/>
        <end position="113"/>
    </location>
</feature>
<evidence type="ECO:0000313" key="4">
    <source>
        <dbReference type="Proteomes" id="UP000242752"/>
    </source>
</evidence>
<feature type="transmembrane region" description="Helical" evidence="2">
    <location>
        <begin position="20"/>
        <end position="38"/>
    </location>
</feature>
<organism evidence="3 4">
    <name type="scientific">Staphylococcus rostri</name>
    <dbReference type="NCBI Taxonomy" id="522262"/>
    <lineage>
        <taxon>Bacteria</taxon>
        <taxon>Bacillati</taxon>
        <taxon>Bacillota</taxon>
        <taxon>Bacilli</taxon>
        <taxon>Bacillales</taxon>
        <taxon>Staphylococcaceae</taxon>
        <taxon>Staphylococcus</taxon>
    </lineage>
</organism>
<protein>
    <submittedName>
        <fullName evidence="3">Uncharacterized protein</fullName>
    </submittedName>
</protein>
<proteinExistence type="predicted"/>
<dbReference type="AlphaFoldDB" id="A0A2K3YEV6"/>
<keyword evidence="1" id="KW-0175">Coiled coil</keyword>
<keyword evidence="2" id="KW-0472">Membrane</keyword>
<dbReference type="EMBL" id="PPRF01000160">
    <property type="protein sequence ID" value="PNZ24101.1"/>
    <property type="molecule type" value="Genomic_DNA"/>
</dbReference>
<feature type="transmembrane region" description="Helical" evidence="2">
    <location>
        <begin position="58"/>
        <end position="80"/>
    </location>
</feature>
<keyword evidence="2" id="KW-1133">Transmembrane helix</keyword>
<dbReference type="Proteomes" id="UP000242752">
    <property type="component" value="Unassembled WGS sequence"/>
</dbReference>